<comment type="caution">
    <text evidence="2">The sequence shown here is derived from an EMBL/GenBank/DDBJ whole genome shotgun (WGS) entry which is preliminary data.</text>
</comment>
<dbReference type="GeneID" id="98657623"/>
<dbReference type="InterPro" id="IPR001119">
    <property type="entry name" value="SLH_dom"/>
</dbReference>
<dbReference type="Proteomes" id="UP000468668">
    <property type="component" value="Unassembled WGS sequence"/>
</dbReference>
<feature type="domain" description="SLH" evidence="1">
    <location>
        <begin position="1"/>
        <end position="39"/>
    </location>
</feature>
<protein>
    <recommendedName>
        <fullName evidence="1">SLH domain-containing protein</fullName>
    </recommendedName>
</protein>
<sequence length="61" mass="6658">MTGYADTDLFRPSNELTRAEFVTVLHRIVDPEAAGVDFTTAKNETGFADVEDGKFYTAAAN</sequence>
<evidence type="ECO:0000313" key="3">
    <source>
        <dbReference type="Proteomes" id="UP000468668"/>
    </source>
</evidence>
<dbReference type="OrthoDB" id="1016457at2"/>
<organism evidence="2 3">
    <name type="scientific">Ellagibacter isourolithinifaciens</name>
    <dbReference type="NCBI Taxonomy" id="2137581"/>
    <lineage>
        <taxon>Bacteria</taxon>
        <taxon>Bacillati</taxon>
        <taxon>Actinomycetota</taxon>
        <taxon>Coriobacteriia</taxon>
        <taxon>Eggerthellales</taxon>
        <taxon>Eggerthellaceae</taxon>
        <taxon>Ellagibacter</taxon>
    </lineage>
</organism>
<dbReference type="RefSeq" id="WP_158049222.1">
    <property type="nucleotide sequence ID" value="NZ_WAJR01000007.1"/>
</dbReference>
<dbReference type="EMBL" id="WAJR01000007">
    <property type="protein sequence ID" value="KAB1641060.1"/>
    <property type="molecule type" value="Genomic_DNA"/>
</dbReference>
<evidence type="ECO:0000313" key="2">
    <source>
        <dbReference type="EMBL" id="KAB1641060.1"/>
    </source>
</evidence>
<keyword evidence="3" id="KW-1185">Reference proteome</keyword>
<name>A0A6N6NM78_9ACTN</name>
<evidence type="ECO:0000259" key="1">
    <source>
        <dbReference type="PROSITE" id="PS51272"/>
    </source>
</evidence>
<accession>A0A6N6NM78</accession>
<reference evidence="2 3" key="1">
    <citation type="submission" date="2019-09" db="EMBL/GenBank/DDBJ databases">
        <title>Whole genome shotgun sequencing (WGS) of Ellagibacter isourolithinifaciens DSM 104140(T) and Adlercreutzia muris DSM 29508(T).</title>
        <authorList>
            <person name="Stoll D.A."/>
            <person name="Danylec N."/>
            <person name="Huch M."/>
        </authorList>
    </citation>
    <scope>NUCLEOTIDE SEQUENCE [LARGE SCALE GENOMIC DNA]</scope>
    <source>
        <strain evidence="2 3">DSM 104140</strain>
    </source>
</reference>
<proteinExistence type="predicted"/>
<gene>
    <name evidence="2" type="ORF">F8C90_04285</name>
</gene>
<dbReference type="PROSITE" id="PS51272">
    <property type="entry name" value="SLH"/>
    <property type="match status" value="1"/>
</dbReference>
<dbReference type="AlphaFoldDB" id="A0A6N6NM78"/>